<evidence type="ECO:0000313" key="2">
    <source>
        <dbReference type="Proteomes" id="UP001054945"/>
    </source>
</evidence>
<dbReference type="AlphaFoldDB" id="A0AAV4XGW4"/>
<keyword evidence="2" id="KW-1185">Reference proteome</keyword>
<protein>
    <submittedName>
        <fullName evidence="1">Uncharacterized protein</fullName>
    </submittedName>
</protein>
<dbReference type="EMBL" id="BPLR01000388">
    <property type="protein sequence ID" value="GIY94431.1"/>
    <property type="molecule type" value="Genomic_DNA"/>
</dbReference>
<accession>A0AAV4XGW4</accession>
<proteinExistence type="predicted"/>
<reference evidence="1 2" key="1">
    <citation type="submission" date="2021-06" db="EMBL/GenBank/DDBJ databases">
        <title>Caerostris extrusa draft genome.</title>
        <authorList>
            <person name="Kono N."/>
            <person name="Arakawa K."/>
        </authorList>
    </citation>
    <scope>NUCLEOTIDE SEQUENCE [LARGE SCALE GENOMIC DNA]</scope>
</reference>
<gene>
    <name evidence="1" type="ORF">CEXT_120261</name>
</gene>
<sequence>MDDIKELIRIKKITGHRNCCIDSSGLTNLGNGYLSETFSQYFSKPILLSVLPPKKVSENYSGIKDPKFVELAANHLKIT</sequence>
<name>A0AAV4XGW4_CAEEX</name>
<evidence type="ECO:0000313" key="1">
    <source>
        <dbReference type="EMBL" id="GIY94431.1"/>
    </source>
</evidence>
<comment type="caution">
    <text evidence="1">The sequence shown here is derived from an EMBL/GenBank/DDBJ whole genome shotgun (WGS) entry which is preliminary data.</text>
</comment>
<dbReference type="Proteomes" id="UP001054945">
    <property type="component" value="Unassembled WGS sequence"/>
</dbReference>
<organism evidence="1 2">
    <name type="scientific">Caerostris extrusa</name>
    <name type="common">Bark spider</name>
    <name type="synonym">Caerostris bankana</name>
    <dbReference type="NCBI Taxonomy" id="172846"/>
    <lineage>
        <taxon>Eukaryota</taxon>
        <taxon>Metazoa</taxon>
        <taxon>Ecdysozoa</taxon>
        <taxon>Arthropoda</taxon>
        <taxon>Chelicerata</taxon>
        <taxon>Arachnida</taxon>
        <taxon>Araneae</taxon>
        <taxon>Araneomorphae</taxon>
        <taxon>Entelegynae</taxon>
        <taxon>Araneoidea</taxon>
        <taxon>Araneidae</taxon>
        <taxon>Caerostris</taxon>
    </lineage>
</organism>